<evidence type="ECO:0000256" key="2">
    <source>
        <dbReference type="RuleBase" id="RU003971"/>
    </source>
</evidence>
<feature type="compositionally biased region" description="Basic and acidic residues" evidence="3">
    <location>
        <begin position="29"/>
        <end position="38"/>
    </location>
</feature>
<evidence type="ECO:0000313" key="6">
    <source>
        <dbReference type="Proteomes" id="UP000694865"/>
    </source>
</evidence>
<reference evidence="7" key="1">
    <citation type="submission" date="2025-08" db="UniProtKB">
        <authorList>
            <consortium name="RefSeq"/>
        </authorList>
    </citation>
    <scope>IDENTIFICATION</scope>
    <source>
        <tissue evidence="7">Testes</tissue>
    </source>
</reference>
<dbReference type="GeneID" id="100374591"/>
<evidence type="ECO:0000256" key="1">
    <source>
        <dbReference type="ARBA" id="ARBA00010134"/>
    </source>
</evidence>
<evidence type="ECO:0000313" key="7">
    <source>
        <dbReference type="RefSeq" id="XP_002738921.1"/>
    </source>
</evidence>
<dbReference type="Pfam" id="PF00656">
    <property type="entry name" value="Peptidase_C14"/>
    <property type="match status" value="1"/>
</dbReference>
<dbReference type="PANTHER" id="PTHR10454:SF31">
    <property type="entry name" value="CASPASE-7"/>
    <property type="match status" value="1"/>
</dbReference>
<dbReference type="PROSITE" id="PS01122">
    <property type="entry name" value="CASPASE_CYS"/>
    <property type="match status" value="1"/>
</dbReference>
<protein>
    <submittedName>
        <fullName evidence="7">Caspase-7-like</fullName>
    </submittedName>
</protein>
<feature type="domain" description="Caspase family p20" evidence="5">
    <location>
        <begin position="97"/>
        <end position="221"/>
    </location>
</feature>
<dbReference type="PROSITE" id="PS50208">
    <property type="entry name" value="CASPASE_P20"/>
    <property type="match status" value="1"/>
</dbReference>
<dbReference type="InterPro" id="IPR011600">
    <property type="entry name" value="Pept_C14_caspase"/>
</dbReference>
<dbReference type="InterPro" id="IPR001309">
    <property type="entry name" value="Pept_C14_p20"/>
</dbReference>
<dbReference type="InterPro" id="IPR002138">
    <property type="entry name" value="Pept_C14_p10"/>
</dbReference>
<dbReference type="PROSITE" id="PS50207">
    <property type="entry name" value="CASPASE_P10"/>
    <property type="match status" value="1"/>
</dbReference>
<dbReference type="SUPFAM" id="SSF52129">
    <property type="entry name" value="Caspase-like"/>
    <property type="match status" value="1"/>
</dbReference>
<dbReference type="InterPro" id="IPR015917">
    <property type="entry name" value="Pept_C14A"/>
</dbReference>
<keyword evidence="6" id="KW-1185">Reference proteome</keyword>
<feature type="domain" description="Caspase family p10" evidence="4">
    <location>
        <begin position="247"/>
        <end position="335"/>
    </location>
</feature>
<comment type="similarity">
    <text evidence="1 2">Belongs to the peptidase C14A family.</text>
</comment>
<dbReference type="PRINTS" id="PR00376">
    <property type="entry name" value="IL1BCENZYME"/>
</dbReference>
<dbReference type="PANTHER" id="PTHR10454">
    <property type="entry name" value="CASPASE"/>
    <property type="match status" value="1"/>
</dbReference>
<dbReference type="PIRSF" id="PIRSF038001">
    <property type="entry name" value="Caspase_ICE"/>
    <property type="match status" value="1"/>
</dbReference>
<evidence type="ECO:0000259" key="5">
    <source>
        <dbReference type="PROSITE" id="PS50208"/>
    </source>
</evidence>
<proteinExistence type="inferred from homology"/>
<evidence type="ECO:0000256" key="3">
    <source>
        <dbReference type="SAM" id="MobiDB-lite"/>
    </source>
</evidence>
<evidence type="ECO:0000259" key="4">
    <source>
        <dbReference type="PROSITE" id="PS50207"/>
    </source>
</evidence>
<dbReference type="CDD" id="cd00032">
    <property type="entry name" value="CASc"/>
    <property type="match status" value="1"/>
</dbReference>
<dbReference type="InterPro" id="IPR029030">
    <property type="entry name" value="Caspase-like_dom_sf"/>
</dbReference>
<organism evidence="6 7">
    <name type="scientific">Saccoglossus kowalevskii</name>
    <name type="common">Acorn worm</name>
    <dbReference type="NCBI Taxonomy" id="10224"/>
    <lineage>
        <taxon>Eukaryota</taxon>
        <taxon>Metazoa</taxon>
        <taxon>Hemichordata</taxon>
        <taxon>Enteropneusta</taxon>
        <taxon>Harrimaniidae</taxon>
        <taxon>Saccoglossus</taxon>
    </lineage>
</organism>
<sequence>MASALALGDESVSDITKQIVDLNVKEPFAKEESKKETTDTASMRINEIGPSAGQGTSGSSLGEVDAITHGSETELTPLETASHKTFDNVFYNMTHTRRGKVVIINNKNFEKKTGMNIRTGTDVDASNLVNSFQRLGFETDQHDDLSVRKMLAVMKLVSRDDFSDCDCVAFVILSHGDDGIVYGTDGKLEIDEITKFFQADKCPTLAGKPKLFFIQACRGDKFDDGAILLKNDEADEMDGGRQQLILVSADFLLVYSTVPGFYSWRNPINGSWFIQALCQVLNEYGDTLDILRLMTRVNQMVAYEFESSTTKNFMNQKKQIPCIVSMLTKDLYFTKKPQ</sequence>
<dbReference type="InterPro" id="IPR002398">
    <property type="entry name" value="Pept_C14"/>
</dbReference>
<dbReference type="Proteomes" id="UP000694865">
    <property type="component" value="Unplaced"/>
</dbReference>
<gene>
    <name evidence="7" type="primary">LOC100374591</name>
</gene>
<name>A0ABM0GWK4_SACKO</name>
<dbReference type="RefSeq" id="XP_002738921.1">
    <property type="nucleotide sequence ID" value="XM_002738875.2"/>
</dbReference>
<dbReference type="SMART" id="SM00115">
    <property type="entry name" value="CASc"/>
    <property type="match status" value="1"/>
</dbReference>
<dbReference type="Gene3D" id="3.40.50.1460">
    <property type="match status" value="1"/>
</dbReference>
<dbReference type="InterPro" id="IPR033139">
    <property type="entry name" value="Caspase_cys_AS"/>
</dbReference>
<feature type="region of interest" description="Disordered" evidence="3">
    <location>
        <begin position="29"/>
        <end position="63"/>
    </location>
</feature>
<accession>A0ABM0GWK4</accession>